<evidence type="ECO:0000259" key="6">
    <source>
        <dbReference type="PROSITE" id="PS00715"/>
    </source>
</evidence>
<dbReference type="Gene3D" id="1.20.120.1810">
    <property type="match status" value="1"/>
</dbReference>
<dbReference type="GO" id="GO:0006352">
    <property type="term" value="P:DNA-templated transcription initiation"/>
    <property type="evidence" value="ECO:0007669"/>
    <property type="project" value="InterPro"/>
</dbReference>
<dbReference type="PROSITE" id="PS00715">
    <property type="entry name" value="SIGMA70_1"/>
    <property type="match status" value="1"/>
</dbReference>
<keyword evidence="9" id="KW-1185">Reference proteome</keyword>
<dbReference type="Pfam" id="PF04545">
    <property type="entry name" value="Sigma70_r4"/>
    <property type="match status" value="1"/>
</dbReference>
<evidence type="ECO:0000256" key="2">
    <source>
        <dbReference type="ARBA" id="ARBA00023082"/>
    </source>
</evidence>
<evidence type="ECO:0000256" key="3">
    <source>
        <dbReference type="ARBA" id="ARBA00023125"/>
    </source>
</evidence>
<reference evidence="7 10" key="1">
    <citation type="journal article" date="2014" name="Int. J. Syst. Evol. Microbiol.">
        <title>Complete genome sequence of Corynebacterium casei LMG S-19264T (=DSM 44701T), isolated from a smear-ripened cheese.</title>
        <authorList>
            <consortium name="US DOE Joint Genome Institute (JGI-PGF)"/>
            <person name="Walter F."/>
            <person name="Albersmeier A."/>
            <person name="Kalinowski J."/>
            <person name="Ruckert C."/>
        </authorList>
    </citation>
    <scope>NUCLEOTIDE SEQUENCE [LARGE SCALE GENOMIC DNA]</scope>
    <source>
        <strain evidence="7 10">JCM 4205</strain>
    </source>
</reference>
<feature type="compositionally biased region" description="Low complexity" evidence="5">
    <location>
        <begin position="307"/>
        <end position="330"/>
    </location>
</feature>
<name>A0AAV4KF82_9ACTN</name>
<dbReference type="SUPFAM" id="SSF88946">
    <property type="entry name" value="Sigma2 domain of RNA polymerase sigma factors"/>
    <property type="match status" value="1"/>
</dbReference>
<dbReference type="PANTHER" id="PTHR30385:SF4">
    <property type="entry name" value="RNA POLYMERASE SIGMA-E FACTOR"/>
    <property type="match status" value="1"/>
</dbReference>
<dbReference type="NCBIfam" id="TIGR02937">
    <property type="entry name" value="sigma70-ECF"/>
    <property type="match status" value="1"/>
</dbReference>
<dbReference type="Pfam" id="PF04542">
    <property type="entry name" value="Sigma70_r2"/>
    <property type="match status" value="1"/>
</dbReference>
<evidence type="ECO:0000313" key="7">
    <source>
        <dbReference type="EMBL" id="GGR12404.1"/>
    </source>
</evidence>
<dbReference type="Pfam" id="PF04539">
    <property type="entry name" value="Sigma70_r3"/>
    <property type="match status" value="1"/>
</dbReference>
<dbReference type="CDD" id="cd06171">
    <property type="entry name" value="Sigma70_r4"/>
    <property type="match status" value="1"/>
</dbReference>
<feature type="domain" description="RNA polymerase sigma-70" evidence="6">
    <location>
        <begin position="104"/>
        <end position="117"/>
    </location>
</feature>
<dbReference type="InterPro" id="IPR013325">
    <property type="entry name" value="RNA_pol_sigma_r2"/>
</dbReference>
<dbReference type="InterPro" id="IPR013324">
    <property type="entry name" value="RNA_pol_sigma_r3/r4-like"/>
</dbReference>
<dbReference type="PRINTS" id="PR00046">
    <property type="entry name" value="SIGMA70FCT"/>
</dbReference>
<dbReference type="Gene3D" id="1.20.140.160">
    <property type="match status" value="1"/>
</dbReference>
<dbReference type="GO" id="GO:0016987">
    <property type="term" value="F:sigma factor activity"/>
    <property type="evidence" value="ECO:0007669"/>
    <property type="project" value="UniProtKB-KW"/>
</dbReference>
<evidence type="ECO:0000313" key="9">
    <source>
        <dbReference type="Proteomes" id="UP000326029"/>
    </source>
</evidence>
<organism evidence="7 10">
    <name type="scientific">Streptomyces cinereoruber</name>
    <dbReference type="NCBI Taxonomy" id="67260"/>
    <lineage>
        <taxon>Bacteria</taxon>
        <taxon>Bacillati</taxon>
        <taxon>Actinomycetota</taxon>
        <taxon>Actinomycetes</taxon>
        <taxon>Kitasatosporales</taxon>
        <taxon>Streptomycetaceae</taxon>
        <taxon>Streptomyces</taxon>
    </lineage>
</organism>
<reference evidence="8 9" key="2">
    <citation type="submission" date="2017-09" db="EMBL/GenBank/DDBJ databases">
        <authorList>
            <person name="Lee N."/>
            <person name="Cho B.-K."/>
        </authorList>
    </citation>
    <scope>NUCLEOTIDE SEQUENCE [LARGE SCALE GENOMIC DNA]</scope>
    <source>
        <strain evidence="8 9">ATCC 19740</strain>
    </source>
</reference>
<dbReference type="RefSeq" id="WP_062760127.1">
    <property type="nucleotide sequence ID" value="NZ_BMSJ01000002.1"/>
</dbReference>
<evidence type="ECO:0000256" key="1">
    <source>
        <dbReference type="ARBA" id="ARBA00023015"/>
    </source>
</evidence>
<keyword evidence="3" id="KW-0238">DNA-binding</keyword>
<dbReference type="InterPro" id="IPR007627">
    <property type="entry name" value="RNA_pol_sigma70_r2"/>
</dbReference>
<evidence type="ECO:0000256" key="5">
    <source>
        <dbReference type="SAM" id="MobiDB-lite"/>
    </source>
</evidence>
<sequence length="330" mass="36188">MSTVGNRSIRTRAADPVPEPEVAGNPGASMRRAALDGLPELTRPTTVSTDDAQHLSAALLTRLAELDEGTPEHAYVRNTLVELNLSLVKFAARRFRNRAEPTEDIIQVGTIGLIKAINRFDPHRAVDFSAFALPTIVGEMKRFFRDTSWAVRVPRRLQELRIDLAKTADHLEQHLGRRPTRTELAHHLHLTEEEVAEGQLAAHGYATRSLDTPTGDDGNAPGAMPRHLATSEPAYELIESLIALRPLLDRLDERDRHILELRFGEELTQAEIGRRIGLSQMHVSRLLTRILGDLRASLDDDSPPVDGTPDGAAEETTGGTAGRTTDGTAG</sequence>
<dbReference type="InterPro" id="IPR007624">
    <property type="entry name" value="RNA_pol_sigma70_r3"/>
</dbReference>
<keyword evidence="2" id="KW-0731">Sigma factor</keyword>
<evidence type="ECO:0000313" key="8">
    <source>
        <dbReference type="EMBL" id="QEV36348.1"/>
    </source>
</evidence>
<reference evidence="7" key="3">
    <citation type="submission" date="2023-08" db="EMBL/GenBank/DDBJ databases">
        <authorList>
            <person name="Sun Q."/>
            <person name="Ohkuma M."/>
        </authorList>
    </citation>
    <scope>NUCLEOTIDE SEQUENCE</scope>
    <source>
        <strain evidence="7">JCM 4205</strain>
    </source>
</reference>
<dbReference type="EMBL" id="CP023693">
    <property type="protein sequence ID" value="QEV36348.1"/>
    <property type="molecule type" value="Genomic_DNA"/>
</dbReference>
<gene>
    <name evidence="8" type="ORF">CP977_32690</name>
    <name evidence="7" type="ORF">GCM10010497_13010</name>
</gene>
<dbReference type="EMBL" id="BMSJ01000002">
    <property type="protein sequence ID" value="GGR12404.1"/>
    <property type="molecule type" value="Genomic_DNA"/>
</dbReference>
<dbReference type="InterPro" id="IPR007630">
    <property type="entry name" value="RNA_pol_sigma70_r4"/>
</dbReference>
<feature type="region of interest" description="Disordered" evidence="5">
    <location>
        <begin position="296"/>
        <end position="330"/>
    </location>
</feature>
<dbReference type="PANTHER" id="PTHR30385">
    <property type="entry name" value="SIGMA FACTOR F FLAGELLAR"/>
    <property type="match status" value="1"/>
</dbReference>
<evidence type="ECO:0000313" key="10">
    <source>
        <dbReference type="Proteomes" id="UP000642014"/>
    </source>
</evidence>
<dbReference type="GeneID" id="95458513"/>
<dbReference type="NCBIfam" id="TIGR02980">
    <property type="entry name" value="SigBFG"/>
    <property type="match status" value="1"/>
</dbReference>
<dbReference type="InterPro" id="IPR014322">
    <property type="entry name" value="RNA_pol_sigma-B/F/G"/>
</dbReference>
<dbReference type="Proteomes" id="UP000642014">
    <property type="component" value="Unassembled WGS sequence"/>
</dbReference>
<dbReference type="GO" id="GO:0003677">
    <property type="term" value="F:DNA binding"/>
    <property type="evidence" value="ECO:0007669"/>
    <property type="project" value="UniProtKB-KW"/>
</dbReference>
<feature type="region of interest" description="Disordered" evidence="5">
    <location>
        <begin position="1"/>
        <end position="29"/>
    </location>
</feature>
<protein>
    <submittedName>
        <fullName evidence="7 8">RNA polymerase sigma factor</fullName>
    </submittedName>
</protein>
<keyword evidence="4" id="KW-0804">Transcription</keyword>
<proteinExistence type="predicted"/>
<keyword evidence="1" id="KW-0805">Transcription regulation</keyword>
<evidence type="ECO:0000256" key="4">
    <source>
        <dbReference type="ARBA" id="ARBA00023163"/>
    </source>
</evidence>
<dbReference type="Proteomes" id="UP000326029">
    <property type="component" value="Chromosome"/>
</dbReference>
<dbReference type="SUPFAM" id="SSF88659">
    <property type="entry name" value="Sigma3 and sigma4 domains of RNA polymerase sigma factors"/>
    <property type="match status" value="2"/>
</dbReference>
<dbReference type="AlphaFoldDB" id="A0AAV4KF82"/>
<accession>A0AAV4KF82</accession>
<dbReference type="InterPro" id="IPR000943">
    <property type="entry name" value="RNA_pol_sigma70"/>
</dbReference>
<dbReference type="InterPro" id="IPR014284">
    <property type="entry name" value="RNA_pol_sigma-70_dom"/>
</dbReference>